<dbReference type="HOGENOM" id="CLU_100170_2_0_9"/>
<dbReference type="EMBL" id="AJAT01000017">
    <property type="protein sequence ID" value="EOL41870.1"/>
    <property type="molecule type" value="Genomic_DNA"/>
</dbReference>
<comment type="caution">
    <text evidence="4">The sequence shown here is derived from an EMBL/GenBank/DDBJ whole genome shotgun (WGS) entry which is preliminary data.</text>
</comment>
<sequence length="186" mass="21114">MRRKIYTKEQILRAAYEVVATEGFAGFTARNIAKRMGISTQPIYLEFKNMEDLKNELLDLIFSKLKNEIFPVPHTGDKVIDLGLNYINFAKQHHNLYLALYVDEEGGGKKMHDFSFNYFSTLIENDPQYEGLSREQIQTLHTGTWVVVTGLASLASSGSINPTQEQIISLIQRTINNIIAVNETVN</sequence>
<dbReference type="PRINTS" id="PR00455">
    <property type="entry name" value="HTHTETR"/>
</dbReference>
<feature type="DNA-binding region" description="H-T-H motif" evidence="2">
    <location>
        <begin position="28"/>
        <end position="47"/>
    </location>
</feature>
<dbReference type="GO" id="GO:0003677">
    <property type="term" value="F:DNA binding"/>
    <property type="evidence" value="ECO:0007669"/>
    <property type="project" value="UniProtKB-UniRule"/>
</dbReference>
<dbReference type="SUPFAM" id="SSF48498">
    <property type="entry name" value="Tetracyclin repressor-like, C-terminal domain"/>
    <property type="match status" value="1"/>
</dbReference>
<dbReference type="SUPFAM" id="SSF46689">
    <property type="entry name" value="Homeodomain-like"/>
    <property type="match status" value="1"/>
</dbReference>
<dbReference type="AlphaFoldDB" id="R3WJ11"/>
<dbReference type="PATRIC" id="fig|1158610.3.peg.2194"/>
<dbReference type="STRING" id="154621.RV11_GL001534"/>
<dbReference type="InterPro" id="IPR001647">
    <property type="entry name" value="HTH_TetR"/>
</dbReference>
<dbReference type="OrthoDB" id="66596at2"/>
<keyword evidence="1 2" id="KW-0238">DNA-binding</keyword>
<accession>R3WJ11</accession>
<dbReference type="InterPro" id="IPR050624">
    <property type="entry name" value="HTH-type_Tx_Regulator"/>
</dbReference>
<evidence type="ECO:0000256" key="2">
    <source>
        <dbReference type="PROSITE-ProRule" id="PRU00335"/>
    </source>
</evidence>
<feature type="domain" description="HTH tetR-type" evidence="3">
    <location>
        <begin position="5"/>
        <end position="65"/>
    </location>
</feature>
<dbReference type="eggNOG" id="COG1309">
    <property type="taxonomic scope" value="Bacteria"/>
</dbReference>
<dbReference type="PANTHER" id="PTHR43479">
    <property type="entry name" value="ACREF/ENVCD OPERON REPRESSOR-RELATED"/>
    <property type="match status" value="1"/>
</dbReference>
<evidence type="ECO:0000313" key="4">
    <source>
        <dbReference type="EMBL" id="EOL41870.1"/>
    </source>
</evidence>
<dbReference type="InterPro" id="IPR009057">
    <property type="entry name" value="Homeodomain-like_sf"/>
</dbReference>
<dbReference type="PANTHER" id="PTHR43479:SF11">
    <property type="entry name" value="ACREF_ENVCD OPERON REPRESSOR-RELATED"/>
    <property type="match status" value="1"/>
</dbReference>
<evidence type="ECO:0000259" key="3">
    <source>
        <dbReference type="PROSITE" id="PS50977"/>
    </source>
</evidence>
<proteinExistence type="predicted"/>
<name>R3WJ11_9ENTE</name>
<protein>
    <submittedName>
        <fullName evidence="4">TetR family transcriptional regulator</fullName>
    </submittedName>
</protein>
<keyword evidence="5" id="KW-1185">Reference proteome</keyword>
<reference evidence="4 5" key="1">
    <citation type="submission" date="2013-02" db="EMBL/GenBank/DDBJ databases">
        <title>The Genome Sequence of Enterococcus phoeniculicola BAA-412.</title>
        <authorList>
            <consortium name="The Broad Institute Genome Sequencing Platform"/>
            <consortium name="The Broad Institute Genome Sequencing Center for Infectious Disease"/>
            <person name="Earl A.M."/>
            <person name="Gilmore M.S."/>
            <person name="Lebreton F."/>
            <person name="Walker B."/>
            <person name="Young S.K."/>
            <person name="Zeng Q."/>
            <person name="Gargeya S."/>
            <person name="Fitzgerald M."/>
            <person name="Haas B."/>
            <person name="Abouelleil A."/>
            <person name="Alvarado L."/>
            <person name="Arachchi H.M."/>
            <person name="Berlin A.M."/>
            <person name="Chapman S.B."/>
            <person name="Dewar J."/>
            <person name="Goldberg J."/>
            <person name="Griggs A."/>
            <person name="Gujja S."/>
            <person name="Hansen M."/>
            <person name="Howarth C."/>
            <person name="Imamovic A."/>
            <person name="Larimer J."/>
            <person name="McCowan C."/>
            <person name="Murphy C."/>
            <person name="Neiman D."/>
            <person name="Pearson M."/>
            <person name="Priest M."/>
            <person name="Roberts A."/>
            <person name="Saif S."/>
            <person name="Shea T."/>
            <person name="Sisk P."/>
            <person name="Sykes S."/>
            <person name="Wortman J."/>
            <person name="Nusbaum C."/>
            <person name="Birren B."/>
        </authorList>
    </citation>
    <scope>NUCLEOTIDE SEQUENCE [LARGE SCALE GENOMIC DNA]</scope>
    <source>
        <strain evidence="4 5">ATCC BAA-412</strain>
    </source>
</reference>
<dbReference type="Gene3D" id="1.10.357.10">
    <property type="entry name" value="Tetracycline Repressor, domain 2"/>
    <property type="match status" value="1"/>
</dbReference>
<dbReference type="PROSITE" id="PS50977">
    <property type="entry name" value="HTH_TETR_2"/>
    <property type="match status" value="1"/>
</dbReference>
<dbReference type="InterPro" id="IPR036271">
    <property type="entry name" value="Tet_transcr_reg_TetR-rel_C_sf"/>
</dbReference>
<dbReference type="Proteomes" id="UP000013785">
    <property type="component" value="Unassembled WGS sequence"/>
</dbReference>
<dbReference type="Pfam" id="PF00440">
    <property type="entry name" value="TetR_N"/>
    <property type="match status" value="1"/>
</dbReference>
<organism evidence="4 5">
    <name type="scientific">Enterococcus phoeniculicola ATCC BAA-412</name>
    <dbReference type="NCBI Taxonomy" id="1158610"/>
    <lineage>
        <taxon>Bacteria</taxon>
        <taxon>Bacillati</taxon>
        <taxon>Bacillota</taxon>
        <taxon>Bacilli</taxon>
        <taxon>Lactobacillales</taxon>
        <taxon>Enterococcaceae</taxon>
        <taxon>Enterococcus</taxon>
    </lineage>
</organism>
<dbReference type="RefSeq" id="WP_010768862.1">
    <property type="nucleotide sequence ID" value="NZ_ASWE01000001.1"/>
</dbReference>
<evidence type="ECO:0000313" key="5">
    <source>
        <dbReference type="Proteomes" id="UP000013785"/>
    </source>
</evidence>
<evidence type="ECO:0000256" key="1">
    <source>
        <dbReference type="ARBA" id="ARBA00023125"/>
    </source>
</evidence>
<gene>
    <name evidence="4" type="ORF">UC3_02218</name>
</gene>